<dbReference type="Proteomes" id="UP001522662">
    <property type="component" value="Unassembled WGS sequence"/>
</dbReference>
<comment type="caution">
    <text evidence="6">The sequence shown here is derived from an EMBL/GenBank/DDBJ whole genome shotgun (WGS) entry which is preliminary data.</text>
</comment>
<dbReference type="InterPro" id="IPR014036">
    <property type="entry name" value="DeoR-like_C"/>
</dbReference>
<dbReference type="GO" id="GO:0003677">
    <property type="term" value="F:DNA binding"/>
    <property type="evidence" value="ECO:0007669"/>
    <property type="project" value="UniProtKB-KW"/>
</dbReference>
<dbReference type="Gene3D" id="1.10.10.10">
    <property type="entry name" value="Winged helix-like DNA-binding domain superfamily/Winged helix DNA-binding domain"/>
    <property type="match status" value="1"/>
</dbReference>
<dbReference type="InterPro" id="IPR036388">
    <property type="entry name" value="WH-like_DNA-bd_sf"/>
</dbReference>
<evidence type="ECO:0000259" key="5">
    <source>
        <dbReference type="PROSITE" id="PS51000"/>
    </source>
</evidence>
<dbReference type="PRINTS" id="PR00037">
    <property type="entry name" value="HTHLACR"/>
</dbReference>
<organism evidence="6 7">
    <name type="scientific">Peteryoungia algae</name>
    <dbReference type="NCBI Taxonomy" id="2919917"/>
    <lineage>
        <taxon>Bacteria</taxon>
        <taxon>Pseudomonadati</taxon>
        <taxon>Pseudomonadota</taxon>
        <taxon>Alphaproteobacteria</taxon>
        <taxon>Hyphomicrobiales</taxon>
        <taxon>Rhizobiaceae</taxon>
        <taxon>Peteryoungia</taxon>
    </lineage>
</organism>
<dbReference type="InterPro" id="IPR037171">
    <property type="entry name" value="NagB/RpiA_transferase-like"/>
</dbReference>
<dbReference type="InterPro" id="IPR001034">
    <property type="entry name" value="DeoR_HTH"/>
</dbReference>
<dbReference type="SMART" id="SM01134">
    <property type="entry name" value="DeoRC"/>
    <property type="match status" value="1"/>
</dbReference>
<sequence>MLTEQRRRQILDMLKRDGRAVAGELARLWGVSEDTIRRDMRDMASAGLLKRVHGGALPVAAPLPGLSVRRGLATEEKRRLAVAAVQLIAPEQVIFLDGGTTTAEIVRHIPRDMALTVITHAPTIAAELEAHGAVDVVLIGGRIYKHSMVSVGPTALAAIERLRPDVFFLGATAAHASDGLTTGDFEEAAIKRRILERSLATYCPLTLDKLDSVSPFGIAAIPELTGMIVVSEAEDTVLEGYRSRGANVILA</sequence>
<dbReference type="PROSITE" id="PS00894">
    <property type="entry name" value="HTH_DEOR_1"/>
    <property type="match status" value="1"/>
</dbReference>
<dbReference type="RefSeq" id="WP_245137751.1">
    <property type="nucleotide sequence ID" value="NZ_CP128477.1"/>
</dbReference>
<dbReference type="EMBL" id="JALAYX010000005">
    <property type="protein sequence ID" value="MCJ8240399.1"/>
    <property type="molecule type" value="Genomic_DNA"/>
</dbReference>
<gene>
    <name evidence="6" type="ORF">MKJ03_18860</name>
</gene>
<dbReference type="Pfam" id="PF08220">
    <property type="entry name" value="HTH_DeoR"/>
    <property type="match status" value="1"/>
</dbReference>
<dbReference type="InterPro" id="IPR018356">
    <property type="entry name" value="Tscrpt_reg_HTH_DeoR_CS"/>
</dbReference>
<dbReference type="PROSITE" id="PS51000">
    <property type="entry name" value="HTH_DEOR_2"/>
    <property type="match status" value="1"/>
</dbReference>
<dbReference type="InterPro" id="IPR036390">
    <property type="entry name" value="WH_DNA-bd_sf"/>
</dbReference>
<geneLocation type="plasmid" evidence="6">
    <name>unnamed</name>
</geneLocation>
<name>A0ABT0D4R5_9HYPH</name>
<evidence type="ECO:0000256" key="1">
    <source>
        <dbReference type="ARBA" id="ARBA00022491"/>
    </source>
</evidence>
<evidence type="ECO:0000313" key="7">
    <source>
        <dbReference type="Proteomes" id="UP001522662"/>
    </source>
</evidence>
<reference evidence="6 7" key="1">
    <citation type="submission" date="2022-03" db="EMBL/GenBank/DDBJ databases">
        <title>Rhizobium SSM4.3 sp. nov., isolated from Sediment (Gouqi Island).</title>
        <authorList>
            <person name="Chen G."/>
        </authorList>
    </citation>
    <scope>NUCLEOTIDE SEQUENCE [LARGE SCALE GENOMIC DNA]</scope>
    <source>
        <strain evidence="6 7">SSM4.3</strain>
        <plasmid evidence="6">unnamed</plasmid>
    </source>
</reference>
<keyword evidence="6" id="KW-0614">Plasmid</keyword>
<keyword evidence="7" id="KW-1185">Reference proteome</keyword>
<feature type="domain" description="HTH deoR-type" evidence="5">
    <location>
        <begin position="3"/>
        <end position="58"/>
    </location>
</feature>
<dbReference type="Gene3D" id="3.40.50.1360">
    <property type="match status" value="1"/>
</dbReference>
<evidence type="ECO:0000256" key="2">
    <source>
        <dbReference type="ARBA" id="ARBA00023015"/>
    </source>
</evidence>
<protein>
    <submittedName>
        <fullName evidence="6">DeoR/GlpR family DNA-binding transcription regulator</fullName>
    </submittedName>
</protein>
<keyword evidence="4" id="KW-0804">Transcription</keyword>
<accession>A0ABT0D4R5</accession>
<dbReference type="PANTHER" id="PTHR30363">
    <property type="entry name" value="HTH-TYPE TRANSCRIPTIONAL REGULATOR SRLR-RELATED"/>
    <property type="match status" value="1"/>
</dbReference>
<keyword evidence="2" id="KW-0805">Transcription regulation</keyword>
<dbReference type="SMART" id="SM00420">
    <property type="entry name" value="HTH_DEOR"/>
    <property type="match status" value="1"/>
</dbReference>
<evidence type="ECO:0000256" key="3">
    <source>
        <dbReference type="ARBA" id="ARBA00023125"/>
    </source>
</evidence>
<dbReference type="InterPro" id="IPR050313">
    <property type="entry name" value="Carb_Metab_HTH_regulators"/>
</dbReference>
<proteinExistence type="predicted"/>
<evidence type="ECO:0000313" key="6">
    <source>
        <dbReference type="EMBL" id="MCJ8240399.1"/>
    </source>
</evidence>
<keyword evidence="1" id="KW-0678">Repressor</keyword>
<dbReference type="SUPFAM" id="SSF46785">
    <property type="entry name" value="Winged helix' DNA-binding domain"/>
    <property type="match status" value="1"/>
</dbReference>
<evidence type="ECO:0000256" key="4">
    <source>
        <dbReference type="ARBA" id="ARBA00023163"/>
    </source>
</evidence>
<dbReference type="SUPFAM" id="SSF100950">
    <property type="entry name" value="NagB/RpiA/CoA transferase-like"/>
    <property type="match status" value="1"/>
</dbReference>
<keyword evidence="3 6" id="KW-0238">DNA-binding</keyword>
<dbReference type="PANTHER" id="PTHR30363:SF4">
    <property type="entry name" value="GLYCEROL-3-PHOSPHATE REGULON REPRESSOR"/>
    <property type="match status" value="1"/>
</dbReference>
<dbReference type="Pfam" id="PF00455">
    <property type="entry name" value="DeoRC"/>
    <property type="match status" value="1"/>
</dbReference>